<feature type="compositionally biased region" description="Polar residues" evidence="1">
    <location>
        <begin position="53"/>
        <end position="62"/>
    </location>
</feature>
<dbReference type="KEGG" id="ego:BBD34_14625"/>
<evidence type="ECO:0000256" key="1">
    <source>
        <dbReference type="SAM" id="MobiDB-lite"/>
    </source>
</evidence>
<evidence type="ECO:0000313" key="4">
    <source>
        <dbReference type="Proteomes" id="UP000190016"/>
    </source>
</evidence>
<evidence type="ECO:0000313" key="5">
    <source>
        <dbReference type="Proteomes" id="UP000190816"/>
    </source>
</evidence>
<dbReference type="EMBL" id="MBDS01000002">
    <property type="protein sequence ID" value="OPB92826.1"/>
    <property type="molecule type" value="Genomic_DNA"/>
</dbReference>
<organism evidence="2 5">
    <name type="scientific">Elizabethkingia ursingii</name>
    <dbReference type="NCBI Taxonomy" id="1756150"/>
    <lineage>
        <taxon>Bacteria</taxon>
        <taxon>Pseudomonadati</taxon>
        <taxon>Bacteroidota</taxon>
        <taxon>Flavobacteriia</taxon>
        <taxon>Flavobacteriales</taxon>
        <taxon>Weeksellaceae</taxon>
        <taxon>Elizabethkingia</taxon>
    </lineage>
</organism>
<feature type="region of interest" description="Disordered" evidence="1">
    <location>
        <begin position="32"/>
        <end position="62"/>
    </location>
</feature>
<evidence type="ECO:0000313" key="2">
    <source>
        <dbReference type="EMBL" id="OPB78667.1"/>
    </source>
</evidence>
<name>A0AAJ3NED6_9FLAO</name>
<dbReference type="Proteomes" id="UP000190016">
    <property type="component" value="Unassembled WGS sequence"/>
</dbReference>
<dbReference type="Proteomes" id="UP000190816">
    <property type="component" value="Unassembled WGS sequence"/>
</dbReference>
<gene>
    <name evidence="2" type="ORF">BAY32_00565</name>
    <name evidence="3" type="ORF">BB021_00010</name>
</gene>
<reference evidence="2 5" key="1">
    <citation type="submission" date="2016-06" db="EMBL/GenBank/DDBJ databases">
        <authorList>
            <person name="Nicholson A.C."/>
        </authorList>
    </citation>
    <scope>NUCLEOTIDE SEQUENCE [LARGE SCALE GENOMIC DNA]</scope>
    <source>
        <strain evidence="2 5">G4123</strain>
    </source>
</reference>
<accession>A0AAJ3NED6</accession>
<protein>
    <submittedName>
        <fullName evidence="2">Uncharacterized protein</fullName>
    </submittedName>
</protein>
<comment type="caution">
    <text evidence="2">The sequence shown here is derived from an EMBL/GenBank/DDBJ whole genome shotgun (WGS) entry which is preliminary data.</text>
</comment>
<reference evidence="3 4" key="2">
    <citation type="submission" date="2016-07" db="EMBL/GenBank/DDBJ databases">
        <title>Revisiting the Taxonomy of the Elizabethkingia Genus based on Whole-Genome Sequencing, Optical Mapping, and MALDI-TOF.</title>
        <authorList>
            <person name="Nicholson A.C."/>
        </authorList>
    </citation>
    <scope>NUCLEOTIDE SEQUENCE [LARGE SCALE GENOMIC DNA]</scope>
    <source>
        <strain evidence="3 4">C1558</strain>
    </source>
</reference>
<keyword evidence="4" id="KW-1185">Reference proteome</keyword>
<sequence>MCEEEEKKKVYVSPQISVVEVELEQGIAAGSAQINPGTTGEDGIATDWDAGSGDQTEVVTWE</sequence>
<evidence type="ECO:0000313" key="3">
    <source>
        <dbReference type="EMBL" id="OPB92826.1"/>
    </source>
</evidence>
<dbReference type="RefSeq" id="WP_078404148.1">
    <property type="nucleotide sequence ID" value="NZ_CP016377.1"/>
</dbReference>
<proteinExistence type="predicted"/>
<dbReference type="AlphaFoldDB" id="A0AAJ3NED6"/>
<dbReference type="EMBL" id="MAIC01000011">
    <property type="protein sequence ID" value="OPB78667.1"/>
    <property type="molecule type" value="Genomic_DNA"/>
</dbReference>